<gene>
    <name evidence="2" type="ORF">A2153_01955</name>
</gene>
<keyword evidence="1" id="KW-0812">Transmembrane</keyword>
<keyword evidence="1" id="KW-0472">Membrane</keyword>
<evidence type="ECO:0000313" key="2">
    <source>
        <dbReference type="EMBL" id="OGF99892.1"/>
    </source>
</evidence>
<evidence type="ECO:0000313" key="3">
    <source>
        <dbReference type="Proteomes" id="UP000177396"/>
    </source>
</evidence>
<dbReference type="EMBL" id="MFJB01000044">
    <property type="protein sequence ID" value="OGF99892.1"/>
    <property type="molecule type" value="Genomic_DNA"/>
</dbReference>
<feature type="transmembrane region" description="Helical" evidence="1">
    <location>
        <begin position="200"/>
        <end position="219"/>
    </location>
</feature>
<evidence type="ECO:0000256" key="1">
    <source>
        <dbReference type="SAM" id="Phobius"/>
    </source>
</evidence>
<reference evidence="2 3" key="1">
    <citation type="journal article" date="2016" name="Nat. Commun.">
        <title>Thousands of microbial genomes shed light on interconnected biogeochemical processes in an aquifer system.</title>
        <authorList>
            <person name="Anantharaman K."/>
            <person name="Brown C.T."/>
            <person name="Hug L.A."/>
            <person name="Sharon I."/>
            <person name="Castelle C.J."/>
            <person name="Probst A.J."/>
            <person name="Thomas B.C."/>
            <person name="Singh A."/>
            <person name="Wilkins M.J."/>
            <person name="Karaoz U."/>
            <person name="Brodie E.L."/>
            <person name="Williams K.H."/>
            <person name="Hubbard S.S."/>
            <person name="Banfield J.F."/>
        </authorList>
    </citation>
    <scope>NUCLEOTIDE SEQUENCE [LARGE SCALE GENOMIC DNA]</scope>
</reference>
<accession>A0A1F5YIK7</accession>
<name>A0A1F5YIK7_9BACT</name>
<dbReference type="AlphaFoldDB" id="A0A1F5YIK7"/>
<proteinExistence type="predicted"/>
<sequence>MKEGTKKNFGIVLIDRGKLEYYDVLSKKVYVFNFSTNLVNDLEIIDRKGLETQMFLFINYYKIHPVPLIIVLSVEVYFELPIVETDEAKFENIVNKFLFTLPFEESLHKIYKQTKDHLLIAVNRELIDTFKYIYTKMGFMVEAVVSSSIIGIDVKTIDNATAEFILAKANQIKEQSLITVEIETGGKKTEEKKVMGVRRVFLLLAFFLMLLSILLFLLYQQTLGVKNSKSDLTTFYVHSSVKMRG</sequence>
<comment type="caution">
    <text evidence="2">The sequence shown here is derived from an EMBL/GenBank/DDBJ whole genome shotgun (WGS) entry which is preliminary data.</text>
</comment>
<organism evidence="2 3">
    <name type="scientific">Candidatus Gottesmanbacteria bacterium RBG_16_38_7b</name>
    <dbReference type="NCBI Taxonomy" id="1798372"/>
    <lineage>
        <taxon>Bacteria</taxon>
        <taxon>Candidatus Gottesmaniibacteriota</taxon>
    </lineage>
</organism>
<dbReference type="Proteomes" id="UP000177396">
    <property type="component" value="Unassembled WGS sequence"/>
</dbReference>
<keyword evidence="1" id="KW-1133">Transmembrane helix</keyword>
<protein>
    <submittedName>
        <fullName evidence="2">Uncharacterized protein</fullName>
    </submittedName>
</protein>